<evidence type="ECO:0000313" key="1">
    <source>
        <dbReference type="EMBL" id="KAA3480332.1"/>
    </source>
</evidence>
<dbReference type="PANTHER" id="PTHR32108:SF5">
    <property type="entry name" value="DYNACTIN SUBUNIT 1-LIKE"/>
    <property type="match status" value="1"/>
</dbReference>
<proteinExistence type="predicted"/>
<dbReference type="Gene3D" id="2.40.70.10">
    <property type="entry name" value="Acid Proteases"/>
    <property type="match status" value="1"/>
</dbReference>
<dbReference type="Proteomes" id="UP000325315">
    <property type="component" value="Unassembled WGS sequence"/>
</dbReference>
<dbReference type="CDD" id="cd00303">
    <property type="entry name" value="retropepsin_like"/>
    <property type="match status" value="1"/>
</dbReference>
<sequence>MRSYYELHAIEGHEIQDCTEFRDLVQNLMDNQELEFFEEIKGLEGEDVCVSEKGSPEKIYKNYDCNMMMGGGENSIGTSEGVQDITSRATTQTTSSHISVSLVSKLKTHRNTLMKVLNETYVNDNISVNKLDHLVNNISGKSFTFFNDDEISPGDMGSTKALHITTCCKGYTLPGVLIDNGFALNVLPLSTLNRLPVDISHMKACHNIVRAFDGTKRKVIGRIEIPLLIGLNTYEVDFLVMDIKLTYNCLLGRLWIHSTGAMLSSMHQKLKLVTDDQLFTINAKEDIIVSVTNDAPYVGADEEVIECSFPSLELSIQLSLLKEARSQHQKFSKS</sequence>
<dbReference type="PANTHER" id="PTHR32108">
    <property type="entry name" value="DNA-DIRECTED RNA POLYMERASE SUBUNIT ALPHA"/>
    <property type="match status" value="1"/>
</dbReference>
<comment type="caution">
    <text evidence="1">The sequence shown here is derived from an EMBL/GenBank/DDBJ whole genome shotgun (WGS) entry which is preliminary data.</text>
</comment>
<organism evidence="1 2">
    <name type="scientific">Gossypium australe</name>
    <dbReference type="NCBI Taxonomy" id="47621"/>
    <lineage>
        <taxon>Eukaryota</taxon>
        <taxon>Viridiplantae</taxon>
        <taxon>Streptophyta</taxon>
        <taxon>Embryophyta</taxon>
        <taxon>Tracheophyta</taxon>
        <taxon>Spermatophyta</taxon>
        <taxon>Magnoliopsida</taxon>
        <taxon>eudicotyledons</taxon>
        <taxon>Gunneridae</taxon>
        <taxon>Pentapetalae</taxon>
        <taxon>rosids</taxon>
        <taxon>malvids</taxon>
        <taxon>Malvales</taxon>
        <taxon>Malvaceae</taxon>
        <taxon>Malvoideae</taxon>
        <taxon>Gossypium</taxon>
    </lineage>
</organism>
<dbReference type="AlphaFoldDB" id="A0A5B6WHI8"/>
<name>A0A5B6WHI8_9ROSI</name>
<reference evidence="2" key="1">
    <citation type="journal article" date="2019" name="Plant Biotechnol. J.">
        <title>Genome sequencing of the Australian wild diploid species Gossypium australe highlights disease resistance and delayed gland morphogenesis.</title>
        <authorList>
            <person name="Cai Y."/>
            <person name="Cai X."/>
            <person name="Wang Q."/>
            <person name="Wang P."/>
            <person name="Zhang Y."/>
            <person name="Cai C."/>
            <person name="Xu Y."/>
            <person name="Wang K."/>
            <person name="Zhou Z."/>
            <person name="Wang C."/>
            <person name="Geng S."/>
            <person name="Li B."/>
            <person name="Dong Q."/>
            <person name="Hou Y."/>
            <person name="Wang H."/>
            <person name="Ai P."/>
            <person name="Liu Z."/>
            <person name="Yi F."/>
            <person name="Sun M."/>
            <person name="An G."/>
            <person name="Cheng J."/>
            <person name="Zhang Y."/>
            <person name="Shi Q."/>
            <person name="Xie Y."/>
            <person name="Shi X."/>
            <person name="Chang Y."/>
            <person name="Huang F."/>
            <person name="Chen Y."/>
            <person name="Hong S."/>
            <person name="Mi L."/>
            <person name="Sun Q."/>
            <person name="Zhang L."/>
            <person name="Zhou B."/>
            <person name="Peng R."/>
            <person name="Zhang X."/>
            <person name="Liu F."/>
        </authorList>
    </citation>
    <scope>NUCLEOTIDE SEQUENCE [LARGE SCALE GENOMIC DNA]</scope>
    <source>
        <strain evidence="2">cv. PA1801</strain>
    </source>
</reference>
<dbReference type="InterPro" id="IPR021109">
    <property type="entry name" value="Peptidase_aspartic_dom_sf"/>
</dbReference>
<gene>
    <name evidence="1" type="ORF">EPI10_020774</name>
</gene>
<accession>A0A5B6WHI8</accession>
<keyword evidence="2" id="KW-1185">Reference proteome</keyword>
<evidence type="ECO:0000313" key="2">
    <source>
        <dbReference type="Proteomes" id="UP000325315"/>
    </source>
</evidence>
<dbReference type="EMBL" id="SMMG02000003">
    <property type="protein sequence ID" value="KAA3480332.1"/>
    <property type="molecule type" value="Genomic_DNA"/>
</dbReference>
<dbReference type="OrthoDB" id="996821at2759"/>
<protein>
    <submittedName>
        <fullName evidence="1">Uncharacterized protein</fullName>
    </submittedName>
</protein>